<evidence type="ECO:0000259" key="1">
    <source>
        <dbReference type="Pfam" id="PF13403"/>
    </source>
</evidence>
<accession>A0A1N7NUR5</accession>
<keyword evidence="3" id="KW-1185">Reference proteome</keyword>
<dbReference type="STRING" id="1086013.SAMN05421774_104144"/>
<dbReference type="AlphaFoldDB" id="A0A1N7NUR5"/>
<dbReference type="Pfam" id="PF13403">
    <property type="entry name" value="Hint_2"/>
    <property type="match status" value="1"/>
</dbReference>
<dbReference type="EMBL" id="FTOT01000004">
    <property type="protein sequence ID" value="SIT02032.1"/>
    <property type="molecule type" value="Genomic_DNA"/>
</dbReference>
<name>A0A1N7NUR5_9RHOB</name>
<proteinExistence type="predicted"/>
<dbReference type="Proteomes" id="UP000186141">
    <property type="component" value="Unassembled WGS sequence"/>
</dbReference>
<organism evidence="2 3">
    <name type="scientific">Gemmobacter megaterium</name>
    <dbReference type="NCBI Taxonomy" id="1086013"/>
    <lineage>
        <taxon>Bacteria</taxon>
        <taxon>Pseudomonadati</taxon>
        <taxon>Pseudomonadota</taxon>
        <taxon>Alphaproteobacteria</taxon>
        <taxon>Rhodobacterales</taxon>
        <taxon>Paracoccaceae</taxon>
        <taxon>Gemmobacter</taxon>
    </lineage>
</organism>
<reference evidence="2 3" key="1">
    <citation type="submission" date="2017-01" db="EMBL/GenBank/DDBJ databases">
        <authorList>
            <person name="Mah S.A."/>
            <person name="Swanson W.J."/>
            <person name="Moy G.W."/>
            <person name="Vacquier V.D."/>
        </authorList>
    </citation>
    <scope>NUCLEOTIDE SEQUENCE [LARGE SCALE GENOMIC DNA]</scope>
    <source>
        <strain evidence="2 3">DSM 26375</strain>
    </source>
</reference>
<evidence type="ECO:0000313" key="3">
    <source>
        <dbReference type="Proteomes" id="UP000186141"/>
    </source>
</evidence>
<protein>
    <submittedName>
        <fullName evidence="2">Hint domain-containing protein</fullName>
    </submittedName>
</protein>
<evidence type="ECO:0000313" key="2">
    <source>
        <dbReference type="EMBL" id="SIT02032.1"/>
    </source>
</evidence>
<dbReference type="InterPro" id="IPR028992">
    <property type="entry name" value="Hedgehog/Intein_dom"/>
</dbReference>
<sequence>MPTQTLDAATGIALGTWVMTLQGALPVEFLAAGDRVITRSGARVLRGITVSVLRDVDVVEVAPGALGHDRPERQLQLPAGQKVLVRDWRAQALYGAREAMVPVARLVDGEFLRETRAAELRLFRLVFDAPEVIYADGVELICQPEQVTA</sequence>
<gene>
    <name evidence="2" type="ORF">SAMN05421774_104144</name>
</gene>
<feature type="domain" description="Hedgehog/Intein (Hint)" evidence="1">
    <location>
        <begin position="14"/>
        <end position="139"/>
    </location>
</feature>
<dbReference type="RefSeq" id="WP_229740497.1">
    <property type="nucleotide sequence ID" value="NZ_BMEH01000004.1"/>
</dbReference>